<keyword evidence="2" id="KW-1185">Reference proteome</keyword>
<accession>A0ABR1BQP9</accession>
<dbReference type="Proteomes" id="UP001303046">
    <property type="component" value="Unassembled WGS sequence"/>
</dbReference>
<gene>
    <name evidence="1" type="primary">Necator_chrI.g2159</name>
    <name evidence="1" type="ORF">RB195_006032</name>
</gene>
<name>A0ABR1BQP9_NECAM</name>
<evidence type="ECO:0000313" key="2">
    <source>
        <dbReference type="Proteomes" id="UP001303046"/>
    </source>
</evidence>
<dbReference type="EMBL" id="JAVFWL010000001">
    <property type="protein sequence ID" value="KAK6728739.1"/>
    <property type="molecule type" value="Genomic_DNA"/>
</dbReference>
<comment type="caution">
    <text evidence="1">The sequence shown here is derived from an EMBL/GenBank/DDBJ whole genome shotgun (WGS) entry which is preliminary data.</text>
</comment>
<reference evidence="1 2" key="1">
    <citation type="submission" date="2023-08" db="EMBL/GenBank/DDBJ databases">
        <title>A Necator americanus chromosomal reference genome.</title>
        <authorList>
            <person name="Ilik V."/>
            <person name="Petrzelkova K.J."/>
            <person name="Pardy F."/>
            <person name="Fuh T."/>
            <person name="Niatou-Singa F.S."/>
            <person name="Gouil Q."/>
            <person name="Baker L."/>
            <person name="Ritchie M.E."/>
            <person name="Jex A.R."/>
            <person name="Gazzola D."/>
            <person name="Li H."/>
            <person name="Toshio Fujiwara R."/>
            <person name="Zhan B."/>
            <person name="Aroian R.V."/>
            <person name="Pafco B."/>
            <person name="Schwarz E.M."/>
        </authorList>
    </citation>
    <scope>NUCLEOTIDE SEQUENCE [LARGE SCALE GENOMIC DNA]</scope>
    <source>
        <strain evidence="1 2">Aroian</strain>
        <tissue evidence="1">Whole animal</tissue>
    </source>
</reference>
<sequence>MLPSRDLANATWDVKMESQFNRRNGARRHSFEINDVIFAKDYRGQKPTWTPGFITLRVGNATYSGNKVWARHVNQLQSRTDTTATNTFLDVLDLSLLDSARKGDCATSTADSS</sequence>
<evidence type="ECO:0000313" key="1">
    <source>
        <dbReference type="EMBL" id="KAK6728739.1"/>
    </source>
</evidence>
<proteinExistence type="predicted"/>
<organism evidence="1 2">
    <name type="scientific">Necator americanus</name>
    <name type="common">Human hookworm</name>
    <dbReference type="NCBI Taxonomy" id="51031"/>
    <lineage>
        <taxon>Eukaryota</taxon>
        <taxon>Metazoa</taxon>
        <taxon>Ecdysozoa</taxon>
        <taxon>Nematoda</taxon>
        <taxon>Chromadorea</taxon>
        <taxon>Rhabditida</taxon>
        <taxon>Rhabditina</taxon>
        <taxon>Rhabditomorpha</taxon>
        <taxon>Strongyloidea</taxon>
        <taxon>Ancylostomatidae</taxon>
        <taxon>Bunostominae</taxon>
        <taxon>Necator</taxon>
    </lineage>
</organism>
<protein>
    <submittedName>
        <fullName evidence="1">Uncharacterized protein</fullName>
    </submittedName>
</protein>